<reference evidence="2 5" key="2">
    <citation type="submission" date="2019-07" db="EMBL/GenBank/DDBJ databases">
        <title>Whole genome shotgun sequence of Alkalibacterium putridalgicola NBRC 103243.</title>
        <authorList>
            <person name="Hosoyama A."/>
            <person name="Uohara A."/>
            <person name="Ohji S."/>
            <person name="Ichikawa N."/>
        </authorList>
    </citation>
    <scope>NUCLEOTIDE SEQUENCE [LARGE SCALE GENOMIC DNA]</scope>
    <source>
        <strain evidence="2 5">NBRC 103243</strain>
    </source>
</reference>
<keyword evidence="1" id="KW-0175">Coiled coil</keyword>
<proteinExistence type="predicted"/>
<gene>
    <name evidence="2" type="ORF">APU01nite_13260</name>
    <name evidence="3" type="ORF">SAMN04488100_11171</name>
</gene>
<dbReference type="Proteomes" id="UP000198548">
    <property type="component" value="Unassembled WGS sequence"/>
</dbReference>
<organism evidence="3 4">
    <name type="scientific">Alkalibacterium putridalgicola</name>
    <dbReference type="NCBI Taxonomy" id="426703"/>
    <lineage>
        <taxon>Bacteria</taxon>
        <taxon>Bacillati</taxon>
        <taxon>Bacillota</taxon>
        <taxon>Bacilli</taxon>
        <taxon>Lactobacillales</taxon>
        <taxon>Carnobacteriaceae</taxon>
        <taxon>Alkalibacterium</taxon>
    </lineage>
</organism>
<dbReference type="STRING" id="426703.SAMN04488100_11171"/>
<keyword evidence="5" id="KW-1185">Reference proteome</keyword>
<name>A0A1H7TB19_9LACT</name>
<accession>A0A1H7TB19</accession>
<dbReference type="OrthoDB" id="2166962at2"/>
<evidence type="ECO:0000313" key="2">
    <source>
        <dbReference type="EMBL" id="GEK89287.1"/>
    </source>
</evidence>
<dbReference type="EMBL" id="BJUX01000013">
    <property type="protein sequence ID" value="GEK89287.1"/>
    <property type="molecule type" value="Genomic_DNA"/>
</dbReference>
<dbReference type="Proteomes" id="UP000321425">
    <property type="component" value="Unassembled WGS sequence"/>
</dbReference>
<dbReference type="Gene3D" id="3.30.1490.480">
    <property type="entry name" value="Endolytic murein transglycosylase"/>
    <property type="match status" value="1"/>
</dbReference>
<evidence type="ECO:0000313" key="4">
    <source>
        <dbReference type="Proteomes" id="UP000198548"/>
    </source>
</evidence>
<feature type="coiled-coil region" evidence="1">
    <location>
        <begin position="32"/>
        <end position="66"/>
    </location>
</feature>
<evidence type="ECO:0000313" key="5">
    <source>
        <dbReference type="Proteomes" id="UP000321425"/>
    </source>
</evidence>
<evidence type="ECO:0000256" key="1">
    <source>
        <dbReference type="SAM" id="Coils"/>
    </source>
</evidence>
<dbReference type="AlphaFoldDB" id="A0A1H7TB19"/>
<sequence>MSRKTSQILSVGLLLSSMVVMGLEIGSKTQSSEASVETIAELENKIDELEEENNRIKDEHDRLTEGYANSLTLSDVEVFEEDDLESTEAVTTSSDEEAKKARQFTVTVKEGEPSSVVAEQLEYLGVIEDRYAFSDYLETNGLAKKIRPGNYVVTSNMTTDELAQAILK</sequence>
<dbReference type="EMBL" id="FOBL01000011">
    <property type="protein sequence ID" value="SEL81923.1"/>
    <property type="molecule type" value="Genomic_DNA"/>
</dbReference>
<reference evidence="3 4" key="1">
    <citation type="submission" date="2016-10" db="EMBL/GenBank/DDBJ databases">
        <authorList>
            <person name="de Groot N.N."/>
        </authorList>
    </citation>
    <scope>NUCLEOTIDE SEQUENCE [LARGE SCALE GENOMIC DNA]</scope>
    <source>
        <strain evidence="3 4">DSM 19182</strain>
    </source>
</reference>
<dbReference type="RefSeq" id="WP_091487835.1">
    <property type="nucleotide sequence ID" value="NZ_BJUX01000013.1"/>
</dbReference>
<protein>
    <submittedName>
        <fullName evidence="3">YceG-like family protein</fullName>
    </submittedName>
</protein>
<evidence type="ECO:0000313" key="3">
    <source>
        <dbReference type="EMBL" id="SEL81923.1"/>
    </source>
</evidence>